<dbReference type="Pfam" id="PF00179">
    <property type="entry name" value="UQ_con"/>
    <property type="match status" value="1"/>
</dbReference>
<organism evidence="2 3">
    <name type="scientific">Trypanosoma theileri</name>
    <dbReference type="NCBI Taxonomy" id="67003"/>
    <lineage>
        <taxon>Eukaryota</taxon>
        <taxon>Discoba</taxon>
        <taxon>Euglenozoa</taxon>
        <taxon>Kinetoplastea</taxon>
        <taxon>Metakinetoplastina</taxon>
        <taxon>Trypanosomatida</taxon>
        <taxon>Trypanosomatidae</taxon>
        <taxon>Trypanosoma</taxon>
    </lineage>
</organism>
<dbReference type="InterPro" id="IPR050113">
    <property type="entry name" value="Ub_conjugating_enzyme"/>
</dbReference>
<dbReference type="CDD" id="cd23828">
    <property type="entry name" value="UBCc_TcUBE-like"/>
    <property type="match status" value="1"/>
</dbReference>
<dbReference type="PANTHER" id="PTHR24067">
    <property type="entry name" value="UBIQUITIN-CONJUGATING ENZYME E2"/>
    <property type="match status" value="1"/>
</dbReference>
<dbReference type="Proteomes" id="UP000192257">
    <property type="component" value="Unassembled WGS sequence"/>
</dbReference>
<dbReference type="EMBL" id="NBCO01000001">
    <property type="protein sequence ID" value="ORC93578.1"/>
    <property type="molecule type" value="Genomic_DNA"/>
</dbReference>
<evidence type="ECO:0000313" key="2">
    <source>
        <dbReference type="EMBL" id="ORC93578.1"/>
    </source>
</evidence>
<feature type="domain" description="UBC core" evidence="1">
    <location>
        <begin position="4"/>
        <end position="162"/>
    </location>
</feature>
<dbReference type="VEuPathDB" id="TriTrypDB:TM35_000014550"/>
<evidence type="ECO:0000259" key="1">
    <source>
        <dbReference type="PROSITE" id="PS50127"/>
    </source>
</evidence>
<dbReference type="Gene3D" id="3.10.110.10">
    <property type="entry name" value="Ubiquitin Conjugating Enzyme"/>
    <property type="match status" value="1"/>
</dbReference>
<sequence length="162" mass="18307">MSAVATKRIGKDLQLLLASIKSNNGNNTTGPVVISVDSQTLQEWYVEAKAPVNSIYHKWSDGSERIYKLLVSFTDEFPHEAPKVRFLSVPYSPLVTPDGSVCEEIIVADWSPDQHALDAIMLVLEKVFCTYVESPEEDIFHEARDCLEKNPEEFTARVQQRH</sequence>
<evidence type="ECO:0000313" key="3">
    <source>
        <dbReference type="Proteomes" id="UP000192257"/>
    </source>
</evidence>
<dbReference type="InterPro" id="IPR016135">
    <property type="entry name" value="UBQ-conjugating_enzyme/RWD"/>
</dbReference>
<dbReference type="OrthoDB" id="9978460at2759"/>
<dbReference type="InterPro" id="IPR000608">
    <property type="entry name" value="UBC"/>
</dbReference>
<dbReference type="SUPFAM" id="SSF54495">
    <property type="entry name" value="UBC-like"/>
    <property type="match status" value="1"/>
</dbReference>
<proteinExistence type="predicted"/>
<dbReference type="SMART" id="SM00212">
    <property type="entry name" value="UBCc"/>
    <property type="match status" value="1"/>
</dbReference>
<name>A0A1X0P9M3_9TRYP</name>
<dbReference type="PROSITE" id="PS50127">
    <property type="entry name" value="UBC_2"/>
    <property type="match status" value="1"/>
</dbReference>
<reference evidence="2 3" key="1">
    <citation type="submission" date="2017-03" db="EMBL/GenBank/DDBJ databases">
        <title>An alternative strategy for trypanosome survival in the mammalian bloodstream revealed through genome and transcriptome analysis of the ubiquitous bovine parasite Trypanosoma (Megatrypanum) theileri.</title>
        <authorList>
            <person name="Kelly S."/>
            <person name="Ivens A."/>
            <person name="Mott A."/>
            <person name="O'Neill E."/>
            <person name="Emms D."/>
            <person name="Macleod O."/>
            <person name="Voorheis P."/>
            <person name="Matthews J."/>
            <person name="Matthews K."/>
            <person name="Carrington M."/>
        </authorList>
    </citation>
    <scope>NUCLEOTIDE SEQUENCE [LARGE SCALE GENOMIC DNA]</scope>
    <source>
        <strain evidence="2">Edinburgh</strain>
    </source>
</reference>
<comment type="caution">
    <text evidence="2">The sequence shown here is derived from an EMBL/GenBank/DDBJ whole genome shotgun (WGS) entry which is preliminary data.</text>
</comment>
<dbReference type="RefSeq" id="XP_028887644.1">
    <property type="nucleotide sequence ID" value="XM_029021136.1"/>
</dbReference>
<dbReference type="STRING" id="67003.A0A1X0P9M3"/>
<keyword evidence="3" id="KW-1185">Reference proteome</keyword>
<protein>
    <submittedName>
        <fullName evidence="2">Ubiquitin-conjugating enzyme E2</fullName>
    </submittedName>
</protein>
<dbReference type="AlphaFoldDB" id="A0A1X0P9M3"/>
<accession>A0A1X0P9M3</accession>
<dbReference type="GeneID" id="39980916"/>
<gene>
    <name evidence="2" type="ORF">TM35_000014550</name>
</gene>